<feature type="region of interest" description="Disordered" evidence="1">
    <location>
        <begin position="79"/>
        <end position="101"/>
    </location>
</feature>
<comment type="caution">
    <text evidence="2">The sequence shown here is derived from an EMBL/GenBank/DDBJ whole genome shotgun (WGS) entry which is preliminary data.</text>
</comment>
<evidence type="ECO:0000313" key="3">
    <source>
        <dbReference type="Proteomes" id="UP000053958"/>
    </source>
</evidence>
<keyword evidence="3" id="KW-1185">Reference proteome</keyword>
<dbReference type="Proteomes" id="UP000053958">
    <property type="component" value="Unassembled WGS sequence"/>
</dbReference>
<sequence>YAACARYRTTAGETGSRIMCRGGPPSSAESSSALPQLHRLHLLHSTCRPAMINELVTCSRRVISSSSLHRVHDANVAVDRARVPHVPMHSGDDRRPVSRHP</sequence>
<dbReference type="AlphaFoldDB" id="A0A0F4YGG9"/>
<protein>
    <submittedName>
        <fullName evidence="2">Uncharacterized protein</fullName>
    </submittedName>
</protein>
<proteinExistence type="predicted"/>
<evidence type="ECO:0000256" key="1">
    <source>
        <dbReference type="SAM" id="MobiDB-lite"/>
    </source>
</evidence>
<evidence type="ECO:0000313" key="2">
    <source>
        <dbReference type="EMBL" id="KKA17342.1"/>
    </source>
</evidence>
<dbReference type="EMBL" id="LASV01000666">
    <property type="protein sequence ID" value="KKA17342.1"/>
    <property type="molecule type" value="Genomic_DNA"/>
</dbReference>
<feature type="compositionally biased region" description="Basic and acidic residues" evidence="1">
    <location>
        <begin position="90"/>
        <end position="101"/>
    </location>
</feature>
<feature type="non-terminal residue" evidence="2">
    <location>
        <position position="1"/>
    </location>
</feature>
<organism evidence="2 3">
    <name type="scientific">Rasamsonia emersonii (strain ATCC 16479 / CBS 393.64 / IMI 116815)</name>
    <dbReference type="NCBI Taxonomy" id="1408163"/>
    <lineage>
        <taxon>Eukaryota</taxon>
        <taxon>Fungi</taxon>
        <taxon>Dikarya</taxon>
        <taxon>Ascomycota</taxon>
        <taxon>Pezizomycotina</taxon>
        <taxon>Eurotiomycetes</taxon>
        <taxon>Eurotiomycetidae</taxon>
        <taxon>Eurotiales</taxon>
        <taxon>Trichocomaceae</taxon>
        <taxon>Rasamsonia</taxon>
    </lineage>
</organism>
<reference evidence="2 3" key="1">
    <citation type="submission" date="2015-04" db="EMBL/GenBank/DDBJ databases">
        <authorList>
            <person name="Heijne W.H."/>
            <person name="Fedorova N.D."/>
            <person name="Nierman W.C."/>
            <person name="Vollebregt A.W."/>
            <person name="Zhao Z."/>
            <person name="Wu L."/>
            <person name="Kumar M."/>
            <person name="Stam H."/>
            <person name="van den Berg M.A."/>
            <person name="Pel H.J."/>
        </authorList>
    </citation>
    <scope>NUCLEOTIDE SEQUENCE [LARGE SCALE GENOMIC DNA]</scope>
    <source>
        <strain evidence="2 3">CBS 393.64</strain>
    </source>
</reference>
<gene>
    <name evidence="2" type="ORF">T310_8849</name>
</gene>
<accession>A0A0F4YGG9</accession>
<name>A0A0F4YGG9_RASE3</name>
<dbReference type="RefSeq" id="XP_013323954.1">
    <property type="nucleotide sequence ID" value="XM_013468500.1"/>
</dbReference>
<dbReference type="GeneID" id="25320982"/>